<dbReference type="STRING" id="1123756.MGEO_11895"/>
<dbReference type="InterPro" id="IPR044855">
    <property type="entry name" value="CoA-Trfase_III_dom3_sf"/>
</dbReference>
<reference evidence="2 3" key="1">
    <citation type="submission" date="2014-03" db="EMBL/GenBank/DDBJ databases">
        <title>The draft genome sequence of Marivita geojedonensis KCTC 23882.</title>
        <authorList>
            <person name="Lai Q."/>
            <person name="Shao Z."/>
        </authorList>
    </citation>
    <scope>NUCLEOTIDE SEQUENCE [LARGE SCALE GENOMIC DNA]</scope>
    <source>
        <strain evidence="2 3">DPG-138</strain>
    </source>
</reference>
<dbReference type="GO" id="GO:0008410">
    <property type="term" value="F:CoA-transferase activity"/>
    <property type="evidence" value="ECO:0007669"/>
    <property type="project" value="TreeGrafter"/>
</dbReference>
<dbReference type="InterPro" id="IPR050483">
    <property type="entry name" value="CoA-transferase_III_domain"/>
</dbReference>
<keyword evidence="1 2" id="KW-0808">Transferase</keyword>
<dbReference type="RefSeq" id="WP_085637754.1">
    <property type="nucleotide sequence ID" value="NZ_JFKC01000010.1"/>
</dbReference>
<dbReference type="EMBL" id="JFKC01000010">
    <property type="protein sequence ID" value="OSQ50682.1"/>
    <property type="molecule type" value="Genomic_DNA"/>
</dbReference>
<comment type="caution">
    <text evidence="2">The sequence shown here is derived from an EMBL/GenBank/DDBJ whole genome shotgun (WGS) entry which is preliminary data.</text>
</comment>
<dbReference type="Proteomes" id="UP000193926">
    <property type="component" value="Unassembled WGS sequence"/>
</dbReference>
<dbReference type="Gene3D" id="3.40.50.10540">
    <property type="entry name" value="Crotonobetainyl-coa:carnitine coa-transferase, domain 1"/>
    <property type="match status" value="1"/>
</dbReference>
<accession>A0A1X4NK77</accession>
<proteinExistence type="predicted"/>
<dbReference type="Gene3D" id="3.30.1540.10">
    <property type="entry name" value="formyl-coa transferase, domain 3"/>
    <property type="match status" value="1"/>
</dbReference>
<sequence length="384" mass="41018">MSAPLEGLKVLELARVLAGPIVGQTLADLGATVIKVESPKGDDTRTWGPPFIEREGEDTPSAAYFYSCNRGKYSVTADLTTEEGRAFVQELAREADVLIENFKVGGLAKYGLDYASLSAVNPGLVYCSITGFGQTGPYAERAGYDYLVQGLSGLMSITGDPAGEPQKVGVAVTDIYTGLYAVIGIQAALRERDTSGKGQHIDMSLLDAGTGCLVNQAMNFLVTGESPNRMGNQHPNIVPYEVFPASDGDIIIASGNDRQFQGLCEIVNRPDIAGNPDYKTNAGRVKHRDELIAMLKAETAKMTKADLLEALKAKQVASSPINTVGEVFDDPQIIHRGMKIMPEGVPGVRTPITFSTSTLALDQTAPTLGAHTDQVRTSGWSFKD</sequence>
<evidence type="ECO:0000313" key="2">
    <source>
        <dbReference type="EMBL" id="OSQ50682.1"/>
    </source>
</evidence>
<evidence type="ECO:0000256" key="1">
    <source>
        <dbReference type="ARBA" id="ARBA00022679"/>
    </source>
</evidence>
<dbReference type="InterPro" id="IPR023606">
    <property type="entry name" value="CoA-Trfase_III_dom_1_sf"/>
</dbReference>
<dbReference type="OrthoDB" id="7208981at2"/>
<dbReference type="Pfam" id="PF02515">
    <property type="entry name" value="CoA_transf_3"/>
    <property type="match status" value="1"/>
</dbReference>
<dbReference type="AlphaFoldDB" id="A0A1X4NK77"/>
<gene>
    <name evidence="2" type="ORF">MGEO_11895</name>
</gene>
<dbReference type="InterPro" id="IPR003673">
    <property type="entry name" value="CoA-Trfase_fam_III"/>
</dbReference>
<protein>
    <submittedName>
        <fullName evidence="2">CoA-transferase</fullName>
    </submittedName>
</protein>
<name>A0A1X4NK77_9RHOB</name>
<keyword evidence="3" id="KW-1185">Reference proteome</keyword>
<dbReference type="PANTHER" id="PTHR48207:SF3">
    <property type="entry name" value="SUCCINATE--HYDROXYMETHYLGLUTARATE COA-TRANSFERASE"/>
    <property type="match status" value="1"/>
</dbReference>
<dbReference type="PANTHER" id="PTHR48207">
    <property type="entry name" value="SUCCINATE--HYDROXYMETHYLGLUTARATE COA-TRANSFERASE"/>
    <property type="match status" value="1"/>
</dbReference>
<organism evidence="2 3">
    <name type="scientific">Marivita geojedonensis</name>
    <dbReference type="NCBI Taxonomy" id="1123756"/>
    <lineage>
        <taxon>Bacteria</taxon>
        <taxon>Pseudomonadati</taxon>
        <taxon>Pseudomonadota</taxon>
        <taxon>Alphaproteobacteria</taxon>
        <taxon>Rhodobacterales</taxon>
        <taxon>Roseobacteraceae</taxon>
        <taxon>Marivita</taxon>
    </lineage>
</organism>
<dbReference type="SUPFAM" id="SSF89796">
    <property type="entry name" value="CoA-transferase family III (CaiB/BaiF)"/>
    <property type="match status" value="1"/>
</dbReference>
<evidence type="ECO:0000313" key="3">
    <source>
        <dbReference type="Proteomes" id="UP000193926"/>
    </source>
</evidence>